<feature type="transmembrane region" description="Helical" evidence="7">
    <location>
        <begin position="419"/>
        <end position="439"/>
    </location>
</feature>
<feature type="transmembrane region" description="Helical" evidence="7">
    <location>
        <begin position="157"/>
        <end position="178"/>
    </location>
</feature>
<dbReference type="AlphaFoldDB" id="A0A358HPQ4"/>
<evidence type="ECO:0000256" key="5">
    <source>
        <dbReference type="ARBA" id="ARBA00022989"/>
    </source>
</evidence>
<protein>
    <recommendedName>
        <fullName evidence="12">Permease</fullName>
    </recommendedName>
</protein>
<evidence type="ECO:0000256" key="3">
    <source>
        <dbReference type="ARBA" id="ARBA00022475"/>
    </source>
</evidence>
<dbReference type="Proteomes" id="UP000264753">
    <property type="component" value="Unassembled WGS sequence"/>
</dbReference>
<evidence type="ECO:0000256" key="1">
    <source>
        <dbReference type="ARBA" id="ARBA00004651"/>
    </source>
</evidence>
<keyword evidence="3" id="KW-1003">Cell membrane</keyword>
<evidence type="ECO:0000313" key="8">
    <source>
        <dbReference type="EMBL" id="HBU97130.1"/>
    </source>
</evidence>
<dbReference type="GO" id="GO:0005886">
    <property type="term" value="C:plasma membrane"/>
    <property type="evidence" value="ECO:0007669"/>
    <property type="project" value="UniProtKB-SubCell"/>
</dbReference>
<feature type="transmembrane region" description="Helical" evidence="7">
    <location>
        <begin position="131"/>
        <end position="151"/>
    </location>
</feature>
<feature type="transmembrane region" description="Helical" evidence="7">
    <location>
        <begin position="57"/>
        <end position="76"/>
    </location>
</feature>
<organism evidence="8 11">
    <name type="scientific">Thalassospira lucentensis</name>
    <dbReference type="NCBI Taxonomy" id="168935"/>
    <lineage>
        <taxon>Bacteria</taxon>
        <taxon>Pseudomonadati</taxon>
        <taxon>Pseudomonadota</taxon>
        <taxon>Alphaproteobacteria</taxon>
        <taxon>Rhodospirillales</taxon>
        <taxon>Thalassospiraceae</taxon>
        <taxon>Thalassospira</taxon>
    </lineage>
</organism>
<comment type="caution">
    <text evidence="8">The sequence shown here is derived from an EMBL/GenBank/DDBJ whole genome shotgun (WGS) entry which is preliminary data.</text>
</comment>
<dbReference type="Pfam" id="PF03773">
    <property type="entry name" value="ArsP_1"/>
    <property type="match status" value="1"/>
</dbReference>
<feature type="transmembrane region" description="Helical" evidence="7">
    <location>
        <begin position="16"/>
        <end position="36"/>
    </location>
</feature>
<name>A0A358HPQ4_9PROT</name>
<evidence type="ECO:0000256" key="4">
    <source>
        <dbReference type="ARBA" id="ARBA00022692"/>
    </source>
</evidence>
<reference evidence="10 11" key="1">
    <citation type="journal article" date="2018" name="Nat. Biotechnol.">
        <title>A standardized bacterial taxonomy based on genome phylogeny substantially revises the tree of life.</title>
        <authorList>
            <person name="Parks D.H."/>
            <person name="Chuvochina M."/>
            <person name="Waite D.W."/>
            <person name="Rinke C."/>
            <person name="Skarshewski A."/>
            <person name="Chaumeil P.A."/>
            <person name="Hugenholtz P."/>
        </authorList>
    </citation>
    <scope>NUCLEOTIDE SEQUENCE [LARGE SCALE GENOMIC DNA]</scope>
    <source>
        <strain evidence="8">UBA8707</strain>
        <strain evidence="9">UBA9881</strain>
    </source>
</reference>
<feature type="transmembrane region" description="Helical" evidence="7">
    <location>
        <begin position="344"/>
        <end position="369"/>
    </location>
</feature>
<feature type="transmembrane region" description="Helical" evidence="7">
    <location>
        <begin position="229"/>
        <end position="254"/>
    </location>
</feature>
<proteinExistence type="inferred from homology"/>
<accession>A0A358HPQ4</accession>
<dbReference type="RefSeq" id="WP_276651664.1">
    <property type="nucleotide sequence ID" value="NZ_DOOG01000037.1"/>
</dbReference>
<evidence type="ECO:0008006" key="12">
    <source>
        <dbReference type="Google" id="ProtNLM"/>
    </source>
</evidence>
<feature type="transmembrane region" description="Helical" evidence="7">
    <location>
        <begin position="316"/>
        <end position="332"/>
    </location>
</feature>
<evidence type="ECO:0000313" key="9">
    <source>
        <dbReference type="EMBL" id="HCW65736.1"/>
    </source>
</evidence>
<keyword evidence="5 7" id="KW-1133">Transmembrane helix</keyword>
<evidence type="ECO:0000313" key="10">
    <source>
        <dbReference type="Proteomes" id="UP000264179"/>
    </source>
</evidence>
<dbReference type="PANTHER" id="PTHR43299">
    <property type="entry name" value="UPF0718 PROTEIN YRAQ"/>
    <property type="match status" value="1"/>
</dbReference>
<comment type="similarity">
    <text evidence="2">Belongs to the UPF0718 family.</text>
</comment>
<keyword evidence="4 7" id="KW-0812">Transmembrane</keyword>
<gene>
    <name evidence="8" type="ORF">DEF21_04385</name>
    <name evidence="9" type="ORF">DHR80_00715</name>
</gene>
<feature type="transmembrane region" description="Helical" evidence="7">
    <location>
        <begin position="96"/>
        <end position="119"/>
    </location>
</feature>
<dbReference type="InterPro" id="IPR005524">
    <property type="entry name" value="DUF318"/>
</dbReference>
<dbReference type="Proteomes" id="UP000264179">
    <property type="component" value="Unassembled WGS sequence"/>
</dbReference>
<evidence type="ECO:0000313" key="11">
    <source>
        <dbReference type="Proteomes" id="UP000264753"/>
    </source>
</evidence>
<evidence type="ECO:0000256" key="7">
    <source>
        <dbReference type="SAM" id="Phobius"/>
    </source>
</evidence>
<dbReference type="EMBL" id="DPOP01000007">
    <property type="protein sequence ID" value="HCW65736.1"/>
    <property type="molecule type" value="Genomic_DNA"/>
</dbReference>
<comment type="subcellular location">
    <subcellularLocation>
        <location evidence="1">Cell membrane</location>
        <topology evidence="1">Multi-pass membrane protein</topology>
    </subcellularLocation>
</comment>
<keyword evidence="6 7" id="KW-0472">Membrane</keyword>
<evidence type="ECO:0000256" key="2">
    <source>
        <dbReference type="ARBA" id="ARBA00006386"/>
    </source>
</evidence>
<dbReference type="PANTHER" id="PTHR43299:SF1">
    <property type="entry name" value="UPF0718 PROTEIN YRAQ"/>
    <property type="match status" value="1"/>
</dbReference>
<evidence type="ECO:0000256" key="6">
    <source>
        <dbReference type="ARBA" id="ARBA00023136"/>
    </source>
</evidence>
<feature type="transmembrane region" description="Helical" evidence="7">
    <location>
        <begin position="266"/>
        <end position="296"/>
    </location>
</feature>
<sequence>MFNSLRALYRDNPREGHLLAFILVGFLAIYFIPAGTGRFDNAVLEAVRLTNWYAREHVILCLLPAFVIAGAMAVYISQGSVMRFLGPEASRPIALGVASVSGTLLAVCSCTVLPLFGGIYRRGAGLGPAMAFLYSGPAINIMAIVVTAKVLGAEIGIARGVGAIVFAVVIGLLMHLIYRREEGDRAKTSTRGFEAGDDEKPVSITVMFFALMIGVLVFANWAAVDGSPAWMAVFHVKWIITAVLAAGFGGLLIWQWNWSIRPLAIVALAVVLATVVAPNAPQLAFSVGIGGIMMIALSRPEDREWVVQSWDFTKQILPLLVIGVFVAGLLLGRPDHEGLIPSRWVTLAVGDNTFTSTILASVLGALMYFSTLTEVPIVEALMGAGMGKGPALALLLAGPALSLPNMLVIRTVIGTEKTLVYCGLVVVMATLSGFVYGNYV</sequence>
<feature type="transmembrane region" description="Helical" evidence="7">
    <location>
        <begin position="389"/>
        <end position="407"/>
    </location>
</feature>
<dbReference type="EMBL" id="DOOG01000037">
    <property type="protein sequence ID" value="HBU97130.1"/>
    <property type="molecule type" value="Genomic_DNA"/>
</dbReference>
<feature type="transmembrane region" description="Helical" evidence="7">
    <location>
        <begin position="201"/>
        <end position="223"/>
    </location>
</feature>